<dbReference type="InterPro" id="IPR008969">
    <property type="entry name" value="CarboxyPept-like_regulatory"/>
</dbReference>
<dbReference type="Pfam" id="PF00246">
    <property type="entry name" value="Peptidase_M14"/>
    <property type="match status" value="1"/>
</dbReference>
<dbReference type="InterPro" id="IPR050753">
    <property type="entry name" value="Peptidase_M14_domain"/>
</dbReference>
<evidence type="ECO:0000259" key="11">
    <source>
        <dbReference type="PROSITE" id="PS52035"/>
    </source>
</evidence>
<reference evidence="12 13" key="1">
    <citation type="submission" date="2020-10" db="EMBL/GenBank/DDBJ databases">
        <authorList>
            <person name="Klimov P.B."/>
            <person name="Dyachkov S.M."/>
            <person name="Chetverikov P.E."/>
        </authorList>
    </citation>
    <scope>NUCLEOTIDE SEQUENCE [LARGE SCALE GENOMIC DNA]</scope>
    <source>
        <strain evidence="12">BMOC 18-1129-001#AD2665</strain>
        <tissue evidence="12">Entire mites</tissue>
    </source>
</reference>
<dbReference type="Gene3D" id="2.60.40.1120">
    <property type="entry name" value="Carboxypeptidase-like, regulatory domain"/>
    <property type="match status" value="1"/>
</dbReference>
<dbReference type="PROSITE" id="PS00132">
    <property type="entry name" value="CARBOXYPEPT_ZN_1"/>
    <property type="match status" value="1"/>
</dbReference>
<dbReference type="PROSITE" id="PS00133">
    <property type="entry name" value="CARBOXYPEPT_ZN_2"/>
    <property type="match status" value="1"/>
</dbReference>
<evidence type="ECO:0000256" key="7">
    <source>
        <dbReference type="ARBA" id="ARBA00023180"/>
    </source>
</evidence>
<feature type="transmembrane region" description="Helical" evidence="9">
    <location>
        <begin position="387"/>
        <end position="408"/>
    </location>
</feature>
<keyword evidence="3 12" id="KW-0121">Carboxypeptidase</keyword>
<evidence type="ECO:0000256" key="4">
    <source>
        <dbReference type="ARBA" id="ARBA00022723"/>
    </source>
</evidence>
<evidence type="ECO:0000256" key="6">
    <source>
        <dbReference type="ARBA" id="ARBA00022833"/>
    </source>
</evidence>
<evidence type="ECO:0000256" key="5">
    <source>
        <dbReference type="ARBA" id="ARBA00022801"/>
    </source>
</evidence>
<proteinExistence type="inferred from homology"/>
<comment type="caution">
    <text evidence="12">The sequence shown here is derived from an EMBL/GenBank/DDBJ whole genome shotgun (WGS) entry which is preliminary data.</text>
</comment>
<name>A0ABQ7SAC2_9ACAR</name>
<dbReference type="InterPro" id="IPR057246">
    <property type="entry name" value="CARBOXYPEPT_ZN_1"/>
</dbReference>
<dbReference type="InterPro" id="IPR000834">
    <property type="entry name" value="Peptidase_M14"/>
</dbReference>
<keyword evidence="3 12" id="KW-0645">Protease</keyword>
<organism evidence="12 13">
    <name type="scientific">Fragariocoptes setiger</name>
    <dbReference type="NCBI Taxonomy" id="1670756"/>
    <lineage>
        <taxon>Eukaryota</taxon>
        <taxon>Metazoa</taxon>
        <taxon>Ecdysozoa</taxon>
        <taxon>Arthropoda</taxon>
        <taxon>Chelicerata</taxon>
        <taxon>Arachnida</taxon>
        <taxon>Acari</taxon>
        <taxon>Acariformes</taxon>
        <taxon>Trombidiformes</taxon>
        <taxon>Prostigmata</taxon>
        <taxon>Eupodina</taxon>
        <taxon>Eriophyoidea</taxon>
        <taxon>Phytoptidae</taxon>
        <taxon>Fragariocoptes</taxon>
    </lineage>
</organism>
<evidence type="ECO:0000313" key="12">
    <source>
        <dbReference type="EMBL" id="KAG9510374.1"/>
    </source>
</evidence>
<dbReference type="Proteomes" id="UP000825002">
    <property type="component" value="Unassembled WGS sequence"/>
</dbReference>
<keyword evidence="9" id="KW-0472">Membrane</keyword>
<dbReference type="SMART" id="SM00631">
    <property type="entry name" value="Zn_pept"/>
    <property type="match status" value="1"/>
</dbReference>
<dbReference type="PROSITE" id="PS52035">
    <property type="entry name" value="PEPTIDASE_M14"/>
    <property type="match status" value="1"/>
</dbReference>
<accession>A0ABQ7SAC2</accession>
<dbReference type="InterPro" id="IPR057247">
    <property type="entry name" value="CARBOXYPEPT_ZN_2"/>
</dbReference>
<dbReference type="Pfam" id="PF00583">
    <property type="entry name" value="Acetyltransf_1"/>
    <property type="match status" value="1"/>
</dbReference>
<sequence length="938" mass="105306">MKFFNVRDVRADDIDRVMQLVQFSTQGSAQYTHQQLADDLFDQPLAPKRPRTIADYANTNNDVENKGYETNVSILQMIVAEINTNTSANGNDRNNVDSDVRRIVGYSCFFHHFTPWIGHSIIIADMYVEPEYRRQGCACEATNDASTNCTQMNRIAAITNQCAPKDKVLKKFHVRRVRPDDLRQVVELIHASTNGASKLCERQLHDDLFHLNYDRITFSRFDVHSAYSTSDEYFYADDYKTNKTMMQMYVGVEGDDKSEADQLVQLQSAPIIIGYMCFYYHHTPWIGHTLMLADVYVVPEWRHKGVARCLGEHVRQAAFADGLKGINFNIDGAHRDTAQMNRLAEGQGFSKESMLSNRISSSNFFNSASNNNNNNDAKKSLKSTSQIMVQSLGLVFVVIVVVISMLGVQAALSASIVEPGVAALQQQPSPSDQQPTVGIDLETWKHHDNEELNEYLDAVHVKCPNITRLYELSSRSTNGWPLTVIEFSLNPGRHELLEPEFKYVANMHGNEVLGRELLLKLADYLCDAYANNNTDIVRLIDTTRIHLMPSMNPDGWDLATAHLKITNRPDESVGRANANGVDINRDFPDLDSVAFQTANGAQRGQFQLIGASADQLWHGASPGEQRPMQPETLAVLEWILRRPFVLSANLHGGAMVANYPYDLSDDATRANKYTASPDDRTFRHLAETYASHHATMTKAKPCDDGDNFAKQGGITNGAAWYSIAGSMQDFNYLGSNDFDVTLELGCDKYPPASRLEREWLNNKDALLEFMWQSHIGIKGLVYDAITRQLIEGATIKVRNVTLSNNSQLIDHDITTVMEGEYWRLLTNGTYEVAAFKDGYEPLVKTVVVANKYHSPAQRVDFGLQPTVYFEDHHQQQPQLQRQRQQQLPQYVIANSDDEADTDVDSETPHNGYAPADTTYVQYLHNLASLGAAGVDGAI</sequence>
<keyword evidence="7" id="KW-0325">Glycoprotein</keyword>
<keyword evidence="9" id="KW-0812">Transmembrane</keyword>
<gene>
    <name evidence="12" type="primary">egl-21</name>
    <name evidence="12" type="ORF">GZH46_01089</name>
</gene>
<keyword evidence="6" id="KW-0862">Zinc</keyword>
<evidence type="ECO:0000256" key="2">
    <source>
        <dbReference type="ARBA" id="ARBA00005988"/>
    </source>
</evidence>
<dbReference type="PANTHER" id="PTHR11532">
    <property type="entry name" value="PROTEASE M14 CARBOXYPEPTIDASE"/>
    <property type="match status" value="1"/>
</dbReference>
<protein>
    <submittedName>
        <fullName evidence="12">Carboxypeptidase E</fullName>
    </submittedName>
</protein>
<feature type="domain" description="N-acetyltransferase" evidence="10">
    <location>
        <begin position="211"/>
        <end position="371"/>
    </location>
</feature>
<keyword evidence="4" id="KW-0479">Metal-binding</keyword>
<dbReference type="SUPFAM" id="SSF53187">
    <property type="entry name" value="Zn-dependent exopeptidases"/>
    <property type="match status" value="1"/>
</dbReference>
<feature type="active site" description="Proton donor/acceptor" evidence="8">
    <location>
        <position position="743"/>
    </location>
</feature>
<feature type="domain" description="Peptidase M14" evidence="11">
    <location>
        <begin position="445"/>
        <end position="773"/>
    </location>
</feature>
<dbReference type="PANTHER" id="PTHR11532:SF93">
    <property type="entry name" value="CARBOXYPEPTIDASE E"/>
    <property type="match status" value="1"/>
</dbReference>
<dbReference type="Pfam" id="PF13620">
    <property type="entry name" value="CarboxypepD_reg"/>
    <property type="match status" value="1"/>
</dbReference>
<dbReference type="InterPro" id="IPR000182">
    <property type="entry name" value="GNAT_dom"/>
</dbReference>
<dbReference type="CDD" id="cd04301">
    <property type="entry name" value="NAT_SF"/>
    <property type="match status" value="2"/>
</dbReference>
<dbReference type="PRINTS" id="PR00765">
    <property type="entry name" value="CRBOXYPTASEA"/>
</dbReference>
<dbReference type="GO" id="GO:0004180">
    <property type="term" value="F:carboxypeptidase activity"/>
    <property type="evidence" value="ECO:0007669"/>
    <property type="project" value="UniProtKB-KW"/>
</dbReference>
<evidence type="ECO:0000259" key="10">
    <source>
        <dbReference type="PROSITE" id="PS51186"/>
    </source>
</evidence>
<evidence type="ECO:0000256" key="3">
    <source>
        <dbReference type="ARBA" id="ARBA00022645"/>
    </source>
</evidence>
<dbReference type="CDD" id="cd03858">
    <property type="entry name" value="M14_CP_N-E_like"/>
    <property type="match status" value="1"/>
</dbReference>
<dbReference type="SUPFAM" id="SSF49464">
    <property type="entry name" value="Carboxypeptidase regulatory domain-like"/>
    <property type="match status" value="1"/>
</dbReference>
<comment type="cofactor">
    <cofactor evidence="1">
        <name>Zn(2+)</name>
        <dbReference type="ChEBI" id="CHEBI:29105"/>
    </cofactor>
</comment>
<dbReference type="Gene3D" id="3.40.630.30">
    <property type="match status" value="2"/>
</dbReference>
<evidence type="ECO:0000313" key="13">
    <source>
        <dbReference type="Proteomes" id="UP000825002"/>
    </source>
</evidence>
<dbReference type="SUPFAM" id="SSF55729">
    <property type="entry name" value="Acyl-CoA N-acyltransferases (Nat)"/>
    <property type="match status" value="2"/>
</dbReference>
<evidence type="ECO:0000256" key="1">
    <source>
        <dbReference type="ARBA" id="ARBA00001947"/>
    </source>
</evidence>
<keyword evidence="5" id="KW-0378">Hydrolase</keyword>
<dbReference type="CDD" id="cd11308">
    <property type="entry name" value="Peptidase_M14NE-CP-C_like"/>
    <property type="match status" value="1"/>
</dbReference>
<dbReference type="InterPro" id="IPR016181">
    <property type="entry name" value="Acyl_CoA_acyltransferase"/>
</dbReference>
<keyword evidence="9" id="KW-1133">Transmembrane helix</keyword>
<comment type="similarity">
    <text evidence="2 8">Belongs to the peptidase M14 family.</text>
</comment>
<keyword evidence="13" id="KW-1185">Reference proteome</keyword>
<dbReference type="EMBL" id="JAIFTH010000161">
    <property type="protein sequence ID" value="KAG9510374.1"/>
    <property type="molecule type" value="Genomic_DNA"/>
</dbReference>
<evidence type="ECO:0000256" key="9">
    <source>
        <dbReference type="SAM" id="Phobius"/>
    </source>
</evidence>
<dbReference type="Gene3D" id="3.40.630.10">
    <property type="entry name" value="Zn peptidases"/>
    <property type="match status" value="1"/>
</dbReference>
<dbReference type="PROSITE" id="PS51186">
    <property type="entry name" value="GNAT"/>
    <property type="match status" value="1"/>
</dbReference>
<evidence type="ECO:0000256" key="8">
    <source>
        <dbReference type="PROSITE-ProRule" id="PRU01379"/>
    </source>
</evidence>